<keyword evidence="3 6" id="KW-0547">Nucleotide-binding</keyword>
<accession>A0AAD5KCS8</accession>
<dbReference type="GO" id="GO:0005536">
    <property type="term" value="F:D-glucose binding"/>
    <property type="evidence" value="ECO:0007669"/>
    <property type="project" value="InterPro"/>
</dbReference>
<dbReference type="InterPro" id="IPR001312">
    <property type="entry name" value="Hexokinase"/>
</dbReference>
<dbReference type="GO" id="GO:0005829">
    <property type="term" value="C:cytosol"/>
    <property type="evidence" value="ECO:0007669"/>
    <property type="project" value="TreeGrafter"/>
</dbReference>
<dbReference type="GO" id="GO:0008865">
    <property type="term" value="F:fructokinase activity"/>
    <property type="evidence" value="ECO:0007669"/>
    <property type="project" value="TreeGrafter"/>
</dbReference>
<dbReference type="PRINTS" id="PR00475">
    <property type="entry name" value="HEXOKINASE"/>
</dbReference>
<evidence type="ECO:0000256" key="6">
    <source>
        <dbReference type="RuleBase" id="RU362007"/>
    </source>
</evidence>
<comment type="similarity">
    <text evidence="1 6">Belongs to the hexokinase family.</text>
</comment>
<dbReference type="GO" id="GO:0006013">
    <property type="term" value="P:mannose metabolic process"/>
    <property type="evidence" value="ECO:0007669"/>
    <property type="project" value="TreeGrafter"/>
</dbReference>
<dbReference type="Pfam" id="PF00349">
    <property type="entry name" value="Hexokinase_1"/>
    <property type="match status" value="1"/>
</dbReference>
<keyword evidence="5 6" id="KW-0067">ATP-binding</keyword>
<dbReference type="PROSITE" id="PS51748">
    <property type="entry name" value="HEXOKINASE_2"/>
    <property type="match status" value="1"/>
</dbReference>
<feature type="domain" description="Hexokinase C-terminal" evidence="9">
    <location>
        <begin position="248"/>
        <end position="490"/>
    </location>
</feature>
<gene>
    <name evidence="10" type="ORF">BDA99DRAFT_436145</name>
</gene>
<dbReference type="GO" id="GO:0006096">
    <property type="term" value="P:glycolytic process"/>
    <property type="evidence" value="ECO:0007669"/>
    <property type="project" value="UniProtKB-KW"/>
</dbReference>
<keyword evidence="2 6" id="KW-0808">Transferase</keyword>
<reference evidence="10" key="2">
    <citation type="submission" date="2023-02" db="EMBL/GenBank/DDBJ databases">
        <authorList>
            <consortium name="DOE Joint Genome Institute"/>
            <person name="Mondo S.J."/>
            <person name="Chang Y."/>
            <person name="Wang Y."/>
            <person name="Ahrendt S."/>
            <person name="Andreopoulos W."/>
            <person name="Barry K."/>
            <person name="Beard J."/>
            <person name="Benny G.L."/>
            <person name="Blankenship S."/>
            <person name="Bonito G."/>
            <person name="Cuomo C."/>
            <person name="Desiro A."/>
            <person name="Gervers K.A."/>
            <person name="Hundley H."/>
            <person name="Kuo A."/>
            <person name="LaButti K."/>
            <person name="Lang B.F."/>
            <person name="Lipzen A."/>
            <person name="O'Donnell K."/>
            <person name="Pangilinan J."/>
            <person name="Reynolds N."/>
            <person name="Sandor L."/>
            <person name="Smith M.W."/>
            <person name="Tsang A."/>
            <person name="Grigoriev I.V."/>
            <person name="Stajich J.E."/>
            <person name="Spatafora J.W."/>
        </authorList>
    </citation>
    <scope>NUCLEOTIDE SEQUENCE</scope>
    <source>
        <strain evidence="10">RSA 2281</strain>
    </source>
</reference>
<proteinExistence type="inferred from homology"/>
<name>A0AAD5KCS8_9FUNG</name>
<evidence type="ECO:0000313" key="10">
    <source>
        <dbReference type="EMBL" id="KAI9266688.1"/>
    </source>
</evidence>
<keyword evidence="4 6" id="KW-0418">Kinase</keyword>
<dbReference type="GO" id="GO:0006006">
    <property type="term" value="P:glucose metabolic process"/>
    <property type="evidence" value="ECO:0007669"/>
    <property type="project" value="TreeGrafter"/>
</dbReference>
<evidence type="ECO:0000259" key="8">
    <source>
        <dbReference type="Pfam" id="PF00349"/>
    </source>
</evidence>
<dbReference type="GO" id="GO:0001678">
    <property type="term" value="P:intracellular glucose homeostasis"/>
    <property type="evidence" value="ECO:0007669"/>
    <property type="project" value="InterPro"/>
</dbReference>
<dbReference type="InterPro" id="IPR022672">
    <property type="entry name" value="Hexokinase_N"/>
</dbReference>
<evidence type="ECO:0000256" key="3">
    <source>
        <dbReference type="ARBA" id="ARBA00022741"/>
    </source>
</evidence>
<dbReference type="Pfam" id="PF03727">
    <property type="entry name" value="Hexokinase_2"/>
    <property type="match status" value="1"/>
</dbReference>
<dbReference type="AlphaFoldDB" id="A0AAD5KCS8"/>
<evidence type="ECO:0000256" key="4">
    <source>
        <dbReference type="ARBA" id="ARBA00022777"/>
    </source>
</evidence>
<dbReference type="EC" id="2.7.1.-" evidence="6"/>
<feature type="region of interest" description="Disordered" evidence="7">
    <location>
        <begin position="1"/>
        <end position="23"/>
    </location>
</feature>
<dbReference type="GO" id="GO:0005739">
    <property type="term" value="C:mitochondrion"/>
    <property type="evidence" value="ECO:0007669"/>
    <property type="project" value="TreeGrafter"/>
</dbReference>
<keyword evidence="6" id="KW-0324">Glycolysis</keyword>
<feature type="domain" description="Hexokinase N-terminal" evidence="8">
    <location>
        <begin position="31"/>
        <end position="241"/>
    </location>
</feature>
<dbReference type="GO" id="GO:0004340">
    <property type="term" value="F:glucokinase activity"/>
    <property type="evidence" value="ECO:0007669"/>
    <property type="project" value="TreeGrafter"/>
</dbReference>
<evidence type="ECO:0000256" key="7">
    <source>
        <dbReference type="SAM" id="MobiDB-lite"/>
    </source>
</evidence>
<dbReference type="SUPFAM" id="SSF53067">
    <property type="entry name" value="Actin-like ATPase domain"/>
    <property type="match status" value="2"/>
</dbReference>
<dbReference type="InterPro" id="IPR043129">
    <property type="entry name" value="ATPase_NBD"/>
</dbReference>
<organism evidence="10 11">
    <name type="scientific">Phascolomyces articulosus</name>
    <dbReference type="NCBI Taxonomy" id="60185"/>
    <lineage>
        <taxon>Eukaryota</taxon>
        <taxon>Fungi</taxon>
        <taxon>Fungi incertae sedis</taxon>
        <taxon>Mucoromycota</taxon>
        <taxon>Mucoromycotina</taxon>
        <taxon>Mucoromycetes</taxon>
        <taxon>Mucorales</taxon>
        <taxon>Lichtheimiaceae</taxon>
        <taxon>Phascolomyces</taxon>
    </lineage>
</organism>
<dbReference type="Gene3D" id="3.30.420.40">
    <property type="match status" value="1"/>
</dbReference>
<evidence type="ECO:0000256" key="1">
    <source>
        <dbReference type="ARBA" id="ARBA00009225"/>
    </source>
</evidence>
<dbReference type="EMBL" id="JAIXMP010000010">
    <property type="protein sequence ID" value="KAI9266688.1"/>
    <property type="molecule type" value="Genomic_DNA"/>
</dbReference>
<dbReference type="GO" id="GO:0005524">
    <property type="term" value="F:ATP binding"/>
    <property type="evidence" value="ECO:0007669"/>
    <property type="project" value="UniProtKB-UniRule"/>
</dbReference>
<evidence type="ECO:0000313" key="11">
    <source>
        <dbReference type="Proteomes" id="UP001209540"/>
    </source>
</evidence>
<evidence type="ECO:0000256" key="2">
    <source>
        <dbReference type="ARBA" id="ARBA00022679"/>
    </source>
</evidence>
<keyword evidence="11" id="KW-1185">Reference proteome</keyword>
<sequence>MGDDDNHYSNHHDSSKQIDNNNKDVDPLLTIRDEFNIDTEKFKAIVNGFNEECEHGLNATSASGLATMIPSYVTRMPTGQEKGTFLALDLGGSNLRVSAVDLLGDGQVHVVTEIRRTVSDEQRIGSTTDFFDWMADSVKELLDNLSPHYHHQQQEDIVLVNGKHNQKQQSVAMGVCWSFPLDQTGICDGKILRMGKGFTLDNIDGQDLANLFHDAFQRKDINVTVTALLNDTVGTLVAHAYSNPGACVGFIHGTGVNAAYPEKQSRIVKKGDDSENDNIMLVNTEIDIFGNPDYLPLTRFDKALDAHHSQPGFQAYEKMMAGGYLGELVRLIAIELITDDQYLFNGNIPERLKKPWSFTTATMSNLEKVETDEEKLAIFGEWLETDCINDYVPTIEDMIRLSHICCIVSSRAAVLVAAGIAAMIERQNVIITSDDPIIIGVNGSTFEKYPNMQQRVNEALRRYFGDIIFQRIRLGVARDGGSIGGALVAMLYSQSANDKW</sequence>
<evidence type="ECO:0000259" key="9">
    <source>
        <dbReference type="Pfam" id="PF03727"/>
    </source>
</evidence>
<comment type="caution">
    <text evidence="10">The sequence shown here is derived from an EMBL/GenBank/DDBJ whole genome shotgun (WGS) entry which is preliminary data.</text>
</comment>
<dbReference type="PANTHER" id="PTHR19443:SF24">
    <property type="entry name" value="PHOSPHOTRANSFERASE"/>
    <property type="match status" value="1"/>
</dbReference>
<dbReference type="InterPro" id="IPR022673">
    <property type="entry name" value="Hexokinase_C"/>
</dbReference>
<dbReference type="GO" id="GO:0019158">
    <property type="term" value="F:mannokinase activity"/>
    <property type="evidence" value="ECO:0007669"/>
    <property type="project" value="TreeGrafter"/>
</dbReference>
<reference evidence="10" key="1">
    <citation type="journal article" date="2022" name="IScience">
        <title>Evolution of zygomycete secretomes and the origins of terrestrial fungal ecologies.</title>
        <authorList>
            <person name="Chang Y."/>
            <person name="Wang Y."/>
            <person name="Mondo S."/>
            <person name="Ahrendt S."/>
            <person name="Andreopoulos W."/>
            <person name="Barry K."/>
            <person name="Beard J."/>
            <person name="Benny G.L."/>
            <person name="Blankenship S."/>
            <person name="Bonito G."/>
            <person name="Cuomo C."/>
            <person name="Desiro A."/>
            <person name="Gervers K.A."/>
            <person name="Hundley H."/>
            <person name="Kuo A."/>
            <person name="LaButti K."/>
            <person name="Lang B.F."/>
            <person name="Lipzen A."/>
            <person name="O'Donnell K."/>
            <person name="Pangilinan J."/>
            <person name="Reynolds N."/>
            <person name="Sandor L."/>
            <person name="Smith M.E."/>
            <person name="Tsang A."/>
            <person name="Grigoriev I.V."/>
            <person name="Stajich J.E."/>
            <person name="Spatafora J.W."/>
        </authorList>
    </citation>
    <scope>NUCLEOTIDE SEQUENCE</scope>
    <source>
        <strain evidence="10">RSA 2281</strain>
    </source>
</reference>
<evidence type="ECO:0000256" key="5">
    <source>
        <dbReference type="ARBA" id="ARBA00022840"/>
    </source>
</evidence>
<dbReference type="Gene3D" id="3.40.367.20">
    <property type="match status" value="1"/>
</dbReference>
<dbReference type="Proteomes" id="UP001209540">
    <property type="component" value="Unassembled WGS sequence"/>
</dbReference>
<dbReference type="PANTHER" id="PTHR19443">
    <property type="entry name" value="HEXOKINASE"/>
    <property type="match status" value="1"/>
</dbReference>
<protein>
    <recommendedName>
        <fullName evidence="6">Phosphotransferase</fullName>
        <ecNumber evidence="6">2.7.1.-</ecNumber>
    </recommendedName>
</protein>